<protein>
    <submittedName>
        <fullName evidence="4">TetR family transcriptional regulator</fullName>
    </submittedName>
</protein>
<dbReference type="PROSITE" id="PS50977">
    <property type="entry name" value="HTH_TETR_2"/>
    <property type="match status" value="1"/>
</dbReference>
<dbReference type="PROSITE" id="PS01081">
    <property type="entry name" value="HTH_TETR_1"/>
    <property type="match status" value="1"/>
</dbReference>
<organism evidence="4">
    <name type="scientific">Paenibacillus sp. BIHB 4019</name>
    <dbReference type="NCBI Taxonomy" id="1870819"/>
    <lineage>
        <taxon>Bacteria</taxon>
        <taxon>Bacillati</taxon>
        <taxon>Bacillota</taxon>
        <taxon>Bacilli</taxon>
        <taxon>Bacillales</taxon>
        <taxon>Paenibacillaceae</taxon>
        <taxon>Paenibacillus</taxon>
    </lineage>
</organism>
<dbReference type="PANTHER" id="PTHR43479:SF11">
    <property type="entry name" value="ACREF_ENVCD OPERON REPRESSOR-RELATED"/>
    <property type="match status" value="1"/>
</dbReference>
<dbReference type="InterPro" id="IPR009057">
    <property type="entry name" value="Homeodomain-like_sf"/>
</dbReference>
<dbReference type="InterPro" id="IPR050624">
    <property type="entry name" value="HTH-type_Tx_Regulator"/>
</dbReference>
<dbReference type="PRINTS" id="PR00455">
    <property type="entry name" value="HTHTETR"/>
</dbReference>
<dbReference type="RefSeq" id="WP_099520449.1">
    <property type="nucleotide sequence ID" value="NZ_CP016808.1"/>
</dbReference>
<evidence type="ECO:0000256" key="2">
    <source>
        <dbReference type="PROSITE-ProRule" id="PRU00335"/>
    </source>
</evidence>
<accession>A0A1B2DNX0</accession>
<dbReference type="Pfam" id="PF00440">
    <property type="entry name" value="TetR_N"/>
    <property type="match status" value="1"/>
</dbReference>
<evidence type="ECO:0000313" key="4">
    <source>
        <dbReference type="EMBL" id="ANY69416.1"/>
    </source>
</evidence>
<dbReference type="InterPro" id="IPR023772">
    <property type="entry name" value="DNA-bd_HTH_TetR-type_CS"/>
</dbReference>
<evidence type="ECO:0000256" key="1">
    <source>
        <dbReference type="ARBA" id="ARBA00023125"/>
    </source>
</evidence>
<sequence length="295" mass="34087">MNKRKKRLLDTALVLFEEYGVANTSIQMILDQSGVSKGTFYKFFGSKDDCILAILEQRTQEDMILRKDLESLSYASDFDLLVDQLVVPITIPEKQRVLELFWTGLYSGELDLQHLTRIQLDWLSGRLTQIYGEELKAYTFEGAIFCLGMIHQISNTWRNFRLEQPDWKNLVPKLLNYVEILLRAMLERHEHMIDSDNLALINPLSKPIVLDKASLVAELQTFSHSIHQGEAATKAQELTKGLLSLVIDAELNISMLEVVLKAFQIEFESSVYQNEARKLANECWWYMEQSRPHSK</sequence>
<reference evidence="4" key="1">
    <citation type="submission" date="2016-08" db="EMBL/GenBank/DDBJ databases">
        <title>Complete Genome Seqeunce of Paenibacillus sp. BIHB 4019 from tea rhizoplane.</title>
        <authorList>
            <person name="Thakur R."/>
            <person name="Swarnkar M.K."/>
            <person name="Gulati A."/>
        </authorList>
    </citation>
    <scope>NUCLEOTIDE SEQUENCE [LARGE SCALE GENOMIC DNA]</scope>
    <source>
        <strain evidence="4">BIHB4019</strain>
    </source>
</reference>
<evidence type="ECO:0000259" key="3">
    <source>
        <dbReference type="PROSITE" id="PS50977"/>
    </source>
</evidence>
<dbReference type="SUPFAM" id="SSF46689">
    <property type="entry name" value="Homeodomain-like"/>
    <property type="match status" value="1"/>
</dbReference>
<dbReference type="AlphaFoldDB" id="A0A1B2DNX0"/>
<proteinExistence type="predicted"/>
<dbReference type="InterPro" id="IPR001647">
    <property type="entry name" value="HTH_TetR"/>
</dbReference>
<feature type="domain" description="HTH tetR-type" evidence="3">
    <location>
        <begin position="2"/>
        <end position="62"/>
    </location>
</feature>
<dbReference type="PANTHER" id="PTHR43479">
    <property type="entry name" value="ACREF/ENVCD OPERON REPRESSOR-RELATED"/>
    <property type="match status" value="1"/>
</dbReference>
<keyword evidence="1 2" id="KW-0238">DNA-binding</keyword>
<dbReference type="EMBL" id="CP016808">
    <property type="protein sequence ID" value="ANY69416.1"/>
    <property type="molecule type" value="Genomic_DNA"/>
</dbReference>
<dbReference type="GO" id="GO:0003677">
    <property type="term" value="F:DNA binding"/>
    <property type="evidence" value="ECO:0007669"/>
    <property type="project" value="UniProtKB-UniRule"/>
</dbReference>
<name>A0A1B2DNX0_9BACL</name>
<feature type="DNA-binding region" description="H-T-H motif" evidence="2">
    <location>
        <begin position="25"/>
        <end position="44"/>
    </location>
</feature>
<gene>
    <name evidence="4" type="ORF">BBD42_25230</name>
</gene>
<dbReference type="Gene3D" id="1.10.357.10">
    <property type="entry name" value="Tetracycline Repressor, domain 2"/>
    <property type="match status" value="1"/>
</dbReference>